<feature type="compositionally biased region" description="Low complexity" evidence="1">
    <location>
        <begin position="351"/>
        <end position="375"/>
    </location>
</feature>
<accession>A0A8A3PA99</accession>
<organism evidence="2 3">
    <name type="scientific">Monilinia vaccinii-corymbosi</name>
    <dbReference type="NCBI Taxonomy" id="61207"/>
    <lineage>
        <taxon>Eukaryota</taxon>
        <taxon>Fungi</taxon>
        <taxon>Dikarya</taxon>
        <taxon>Ascomycota</taxon>
        <taxon>Pezizomycotina</taxon>
        <taxon>Leotiomycetes</taxon>
        <taxon>Helotiales</taxon>
        <taxon>Sclerotiniaceae</taxon>
        <taxon>Monilinia</taxon>
    </lineage>
</organism>
<keyword evidence="3" id="KW-1185">Reference proteome</keyword>
<evidence type="ECO:0000313" key="2">
    <source>
        <dbReference type="EMBL" id="QSZ30727.1"/>
    </source>
</evidence>
<proteinExistence type="predicted"/>
<evidence type="ECO:0000313" key="3">
    <source>
        <dbReference type="Proteomes" id="UP000672032"/>
    </source>
</evidence>
<evidence type="ECO:0000256" key="1">
    <source>
        <dbReference type="SAM" id="MobiDB-lite"/>
    </source>
</evidence>
<gene>
    <name evidence="2" type="ORF">DSL72_000285</name>
</gene>
<dbReference type="EMBL" id="CP063406">
    <property type="protein sequence ID" value="QSZ30727.1"/>
    <property type="molecule type" value="Genomic_DNA"/>
</dbReference>
<protein>
    <submittedName>
        <fullName evidence="2">Uncharacterized protein</fullName>
    </submittedName>
</protein>
<dbReference type="AlphaFoldDB" id="A0A8A3PA99"/>
<sequence>MAGRFLRGRLRRVLLLKSFGLQFVEDRVGVFDLPGLEIDTEVDGLMVIRGVTVRLSEMSLRVHGVEVGLKLVVGEGVDREEIEVGIACEEVVVRLGRGVEVGDCFASIKGGDGELSFKDAEERIGGGKEGWKREGGEVWEVDSKMLRAVEGNEFEDGNGNGNGNVQNEHGKLEINRQSGHAPKETDIKGVIEETKIITPDDNQAANEQYHKTIQTIQSTNSIQICRQEVRRLVNSGPGNKESGPDATETVSEDNDDDIRAAICSQLHRQPSITHPPSRSIKVTTLQTLTPPHIRSFLHRLPMLLRLLLNPIAYFHPVKISSLTAAGSGKWIQEILSTKVFQNITYTPPTSPLSSAFTPPASPTSASHSRSPSDASSRADEKEREKAKGKENSMPGIQRRINAWLTPANFVLELGAITGLARVPVMTSYPIHCSLSTTNVMLYRSLPSTTELKQVVRLGGADATFEVPSFLLPHHEHLLPAAPRTVEVRGAREVWGVVVGGGGGGKIEELVHEREDECTVGIGAHARLPVVMDQELLDWVARVVKASKVMEMEKERNAMDEEVHGFRDFVGAVKGGMRDGMKKTLISTTVNDKWIARMVGKITKKLEEAQGDVGYAGDLKVPLAPYRLGEEARRRGEGDKILW</sequence>
<feature type="compositionally biased region" description="Basic and acidic residues" evidence="1">
    <location>
        <begin position="376"/>
        <end position="390"/>
    </location>
</feature>
<dbReference type="OrthoDB" id="5372451at2759"/>
<feature type="region of interest" description="Disordered" evidence="1">
    <location>
        <begin position="233"/>
        <end position="253"/>
    </location>
</feature>
<reference evidence="2" key="1">
    <citation type="submission" date="2020-10" db="EMBL/GenBank/DDBJ databases">
        <title>Genome Sequence of Monilinia vaccinii-corymbosi Sheds Light on Mummy Berry Disease Infection of Blueberry and Mating Type.</title>
        <authorList>
            <person name="Yow A.G."/>
            <person name="Zhang Y."/>
            <person name="Bansal K."/>
            <person name="Eacker S.M."/>
            <person name="Sullivan S."/>
            <person name="Liachko I."/>
            <person name="Cubeta M.A."/>
            <person name="Rollins J.A."/>
            <person name="Ashrafi H."/>
        </authorList>
    </citation>
    <scope>NUCLEOTIDE SEQUENCE</scope>
    <source>
        <strain evidence="2">RL-1</strain>
    </source>
</reference>
<dbReference type="Proteomes" id="UP000672032">
    <property type="component" value="Chromosome 2"/>
</dbReference>
<feature type="region of interest" description="Disordered" evidence="1">
    <location>
        <begin position="351"/>
        <end position="392"/>
    </location>
</feature>
<name>A0A8A3PA99_9HELO</name>